<reference evidence="1 2" key="1">
    <citation type="submission" date="2020-04" db="EMBL/GenBank/DDBJ databases">
        <authorList>
            <person name="Alioto T."/>
            <person name="Alioto T."/>
            <person name="Gomez Garrido J."/>
        </authorList>
    </citation>
    <scope>NUCLEOTIDE SEQUENCE [LARGE SCALE GENOMIC DNA]</scope>
</reference>
<gene>
    <name evidence="1" type="ORF">CLODIP_2_CD16349</name>
</gene>
<evidence type="ECO:0000313" key="2">
    <source>
        <dbReference type="Proteomes" id="UP000494165"/>
    </source>
</evidence>
<dbReference type="SUPFAM" id="SSF52047">
    <property type="entry name" value="RNI-like"/>
    <property type="match status" value="1"/>
</dbReference>
<protein>
    <recommendedName>
        <fullName evidence="3">F-box domain-containing protein</fullName>
    </recommendedName>
</protein>
<organism evidence="1 2">
    <name type="scientific">Cloeon dipterum</name>
    <dbReference type="NCBI Taxonomy" id="197152"/>
    <lineage>
        <taxon>Eukaryota</taxon>
        <taxon>Metazoa</taxon>
        <taxon>Ecdysozoa</taxon>
        <taxon>Arthropoda</taxon>
        <taxon>Hexapoda</taxon>
        <taxon>Insecta</taxon>
        <taxon>Pterygota</taxon>
        <taxon>Palaeoptera</taxon>
        <taxon>Ephemeroptera</taxon>
        <taxon>Pisciforma</taxon>
        <taxon>Baetidae</taxon>
        <taxon>Cloeon</taxon>
    </lineage>
</organism>
<evidence type="ECO:0000313" key="1">
    <source>
        <dbReference type="EMBL" id="CAB3386929.1"/>
    </source>
</evidence>
<sequence>MSAVDELQLTKKRLQNLRRRSFGLQQLTVRIILKQLTFYLTHPDELEKLKNLPGVLRDKILQVLMKKRCLDEQGEKMEFENLKAIFPLLLSPRTRYIELNGILSFCPDRFIERKIEKVTQWDSAEVVEEMPKLFPKVTSLKAISTYSMENVMPQFNNIRNLHLLNSYFSGICWKYLITFGQKLQSLYFGHDHEFKIIDLKALFEVCPKLEKLSLLNVGFQTPPSKLDFFAELKELEWQIIMYHGTFYGMDGSYSNISAILSAPKLEKVQLESWIFNQTDLSNLKSMIEENRILNNLHTLHVYLYLLVADEADALKSWNNVLKNACALLPKLTDFKFGYRGRIEDPLLTCASTPCNSITEKRVCEMCGVFENEK</sequence>
<dbReference type="OrthoDB" id="5213490at2759"/>
<comment type="caution">
    <text evidence="1">The sequence shown here is derived from an EMBL/GenBank/DDBJ whole genome shotgun (WGS) entry which is preliminary data.</text>
</comment>
<accession>A0A8S1E1P9</accession>
<dbReference type="InterPro" id="IPR032675">
    <property type="entry name" value="LRR_dom_sf"/>
</dbReference>
<dbReference type="Gene3D" id="3.80.10.10">
    <property type="entry name" value="Ribonuclease Inhibitor"/>
    <property type="match status" value="1"/>
</dbReference>
<evidence type="ECO:0008006" key="3">
    <source>
        <dbReference type="Google" id="ProtNLM"/>
    </source>
</evidence>
<dbReference type="Proteomes" id="UP000494165">
    <property type="component" value="Unassembled WGS sequence"/>
</dbReference>
<keyword evidence="2" id="KW-1185">Reference proteome</keyword>
<name>A0A8S1E1P9_9INSE</name>
<dbReference type="EMBL" id="CADEPI010000521">
    <property type="protein sequence ID" value="CAB3386929.1"/>
    <property type="molecule type" value="Genomic_DNA"/>
</dbReference>
<proteinExistence type="predicted"/>
<dbReference type="AlphaFoldDB" id="A0A8S1E1P9"/>